<evidence type="ECO:0000313" key="1">
    <source>
        <dbReference type="EMBL" id="KAK7503478.1"/>
    </source>
</evidence>
<proteinExistence type="predicted"/>
<organism evidence="1 2">
    <name type="scientific">Batillaria attramentaria</name>
    <dbReference type="NCBI Taxonomy" id="370345"/>
    <lineage>
        <taxon>Eukaryota</taxon>
        <taxon>Metazoa</taxon>
        <taxon>Spiralia</taxon>
        <taxon>Lophotrochozoa</taxon>
        <taxon>Mollusca</taxon>
        <taxon>Gastropoda</taxon>
        <taxon>Caenogastropoda</taxon>
        <taxon>Sorbeoconcha</taxon>
        <taxon>Cerithioidea</taxon>
        <taxon>Batillariidae</taxon>
        <taxon>Batillaria</taxon>
    </lineage>
</organism>
<keyword evidence="2" id="KW-1185">Reference proteome</keyword>
<evidence type="ECO:0000313" key="2">
    <source>
        <dbReference type="Proteomes" id="UP001519460"/>
    </source>
</evidence>
<comment type="caution">
    <text evidence="1">The sequence shown here is derived from an EMBL/GenBank/DDBJ whole genome shotgun (WGS) entry which is preliminary data.</text>
</comment>
<gene>
    <name evidence="1" type="ORF">BaRGS_00005399</name>
</gene>
<reference evidence="1 2" key="1">
    <citation type="journal article" date="2023" name="Sci. Data">
        <title>Genome assembly of the Korean intertidal mud-creeper Batillaria attramentaria.</title>
        <authorList>
            <person name="Patra A.K."/>
            <person name="Ho P.T."/>
            <person name="Jun S."/>
            <person name="Lee S.J."/>
            <person name="Kim Y."/>
            <person name="Won Y.J."/>
        </authorList>
    </citation>
    <scope>NUCLEOTIDE SEQUENCE [LARGE SCALE GENOMIC DNA]</scope>
    <source>
        <strain evidence="1">Wonlab-2016</strain>
    </source>
</reference>
<protein>
    <submittedName>
        <fullName evidence="1">Uncharacterized protein</fullName>
    </submittedName>
</protein>
<dbReference type="AlphaFoldDB" id="A0ABD0LWJ5"/>
<name>A0ABD0LWJ5_9CAEN</name>
<sequence>MKKAFFGRSYAQHGASGCESVNRDVLRYTDLARSPNEFPLGYNIKQLFKLISNRITESFKRTNVFSKITNNRNFRLSHLALMKLLPDSKSRLSRLTTNRMYQSKDNATLD</sequence>
<dbReference type="Proteomes" id="UP001519460">
    <property type="component" value="Unassembled WGS sequence"/>
</dbReference>
<dbReference type="EMBL" id="JACVVK020000020">
    <property type="protein sequence ID" value="KAK7503478.1"/>
    <property type="molecule type" value="Genomic_DNA"/>
</dbReference>
<accession>A0ABD0LWJ5</accession>